<dbReference type="Pfam" id="PF02104">
    <property type="entry name" value="SURF1"/>
    <property type="match status" value="1"/>
</dbReference>
<gene>
    <name evidence="7" type="ORF">FOZ76_13760</name>
</gene>
<feature type="transmembrane region" description="Helical" evidence="6">
    <location>
        <begin position="238"/>
        <end position="257"/>
    </location>
</feature>
<keyword evidence="3 6" id="KW-0812">Transmembrane</keyword>
<dbReference type="OrthoDB" id="9789940at2"/>
<dbReference type="Proteomes" id="UP000318405">
    <property type="component" value="Unassembled WGS sequence"/>
</dbReference>
<keyword evidence="8" id="KW-1185">Reference proteome</keyword>
<dbReference type="InterPro" id="IPR002994">
    <property type="entry name" value="Surf1/Shy1"/>
</dbReference>
<evidence type="ECO:0000256" key="2">
    <source>
        <dbReference type="ARBA" id="ARBA00007165"/>
    </source>
</evidence>
<accession>A0A556AKB5</accession>
<dbReference type="InterPro" id="IPR045214">
    <property type="entry name" value="Surf1/Surf4"/>
</dbReference>
<evidence type="ECO:0000313" key="7">
    <source>
        <dbReference type="EMBL" id="TSH93332.1"/>
    </source>
</evidence>
<evidence type="ECO:0000256" key="6">
    <source>
        <dbReference type="RuleBase" id="RU363076"/>
    </source>
</evidence>
<dbReference type="GO" id="GO:0005886">
    <property type="term" value="C:plasma membrane"/>
    <property type="evidence" value="ECO:0007669"/>
    <property type="project" value="UniProtKB-SubCell"/>
</dbReference>
<comment type="similarity">
    <text evidence="2 6">Belongs to the SURF1 family.</text>
</comment>
<evidence type="ECO:0000313" key="8">
    <source>
        <dbReference type="Proteomes" id="UP000318405"/>
    </source>
</evidence>
<dbReference type="PANTHER" id="PTHR23427">
    <property type="entry name" value="SURFEIT LOCUS PROTEIN"/>
    <property type="match status" value="1"/>
</dbReference>
<keyword evidence="6" id="KW-1003">Cell membrane</keyword>
<sequence>MRGWRLWLALVALLAIAAVCLLAGRWQLSRSAEKTALADAMASAAAQAPLALTPAVAQGTLGAWRPATAAGAWQPGYTVLLDNRNHDGAPGRWVATPLCLGLPDAPDPAEGEAVDCDRAVLVLRGWQPRERPGEAPALPPPPVPGAPVEGRLLEHVPRLFELSALTPGEPAPAAPIVWEDERAPVLQNLTVAALADATGLPLLPMVLEQRNDTGDGLLRDWPSPVVDVAKHKGYALQWFAFAAIALIALGVIVVKAFRNRNR</sequence>
<dbReference type="EMBL" id="VLTJ01000028">
    <property type="protein sequence ID" value="TSH93332.1"/>
    <property type="molecule type" value="Genomic_DNA"/>
</dbReference>
<evidence type="ECO:0000256" key="5">
    <source>
        <dbReference type="ARBA" id="ARBA00023136"/>
    </source>
</evidence>
<dbReference type="AlphaFoldDB" id="A0A556AKB5"/>
<protein>
    <recommendedName>
        <fullName evidence="6">SURF1-like protein</fullName>
    </recommendedName>
</protein>
<comment type="subcellular location">
    <subcellularLocation>
        <location evidence="6">Cell membrane</location>
        <topology evidence="6">Multi-pass membrane protein</topology>
    </subcellularLocation>
    <subcellularLocation>
        <location evidence="1">Membrane</location>
    </subcellularLocation>
</comment>
<keyword evidence="5 6" id="KW-0472">Membrane</keyword>
<dbReference type="RefSeq" id="WP_143948850.1">
    <property type="nucleotide sequence ID" value="NZ_BAABMB010000006.1"/>
</dbReference>
<reference evidence="7 8" key="1">
    <citation type="submission" date="2019-07" db="EMBL/GenBank/DDBJ databases">
        <title>Qingshengfaniella alkalisoli gen. nov., sp. nov., isolated from saline soil.</title>
        <authorList>
            <person name="Xu L."/>
            <person name="Huang X.-X."/>
            <person name="Sun J.-Q."/>
        </authorList>
    </citation>
    <scope>NUCLEOTIDE SEQUENCE [LARGE SCALE GENOMIC DNA]</scope>
    <source>
        <strain evidence="7 8">DSM 27279</strain>
    </source>
</reference>
<comment type="caution">
    <text evidence="6">Lacks conserved residue(s) required for the propagation of feature annotation.</text>
</comment>
<name>A0A556AKB5_9BURK</name>
<proteinExistence type="inferred from homology"/>
<evidence type="ECO:0000256" key="4">
    <source>
        <dbReference type="ARBA" id="ARBA00022989"/>
    </source>
</evidence>
<evidence type="ECO:0000256" key="3">
    <source>
        <dbReference type="ARBA" id="ARBA00022692"/>
    </source>
</evidence>
<keyword evidence="4 6" id="KW-1133">Transmembrane helix</keyword>
<dbReference type="PANTHER" id="PTHR23427:SF2">
    <property type="entry name" value="SURFEIT LOCUS PROTEIN 1"/>
    <property type="match status" value="1"/>
</dbReference>
<dbReference type="CDD" id="cd06662">
    <property type="entry name" value="SURF1"/>
    <property type="match status" value="1"/>
</dbReference>
<dbReference type="PROSITE" id="PS50895">
    <property type="entry name" value="SURF1"/>
    <property type="match status" value="1"/>
</dbReference>
<comment type="caution">
    <text evidence="7">The sequence shown here is derived from an EMBL/GenBank/DDBJ whole genome shotgun (WGS) entry which is preliminary data.</text>
</comment>
<evidence type="ECO:0000256" key="1">
    <source>
        <dbReference type="ARBA" id="ARBA00004370"/>
    </source>
</evidence>
<organism evidence="7 8">
    <name type="scientific">Verticiella sediminum</name>
    <dbReference type="NCBI Taxonomy" id="1247510"/>
    <lineage>
        <taxon>Bacteria</taxon>
        <taxon>Pseudomonadati</taxon>
        <taxon>Pseudomonadota</taxon>
        <taxon>Betaproteobacteria</taxon>
        <taxon>Burkholderiales</taxon>
        <taxon>Alcaligenaceae</taxon>
        <taxon>Verticiella</taxon>
    </lineage>
</organism>